<dbReference type="SUPFAM" id="SSF51735">
    <property type="entry name" value="NAD(P)-binding Rossmann-fold domains"/>
    <property type="match status" value="1"/>
</dbReference>
<evidence type="ECO:0000313" key="3">
    <source>
        <dbReference type="Proteomes" id="UP000298246"/>
    </source>
</evidence>
<dbReference type="Gene3D" id="3.40.50.720">
    <property type="entry name" value="NAD(P)-binding Rossmann-like Domain"/>
    <property type="match status" value="1"/>
</dbReference>
<name>A0A4Y8Q8U7_9BACL</name>
<dbReference type="Pfam" id="PF13460">
    <property type="entry name" value="NAD_binding_10"/>
    <property type="match status" value="1"/>
</dbReference>
<organism evidence="2 3">
    <name type="scientific">Paenibacillus athensensis</name>
    <dbReference type="NCBI Taxonomy" id="1967502"/>
    <lineage>
        <taxon>Bacteria</taxon>
        <taxon>Bacillati</taxon>
        <taxon>Bacillota</taxon>
        <taxon>Bacilli</taxon>
        <taxon>Bacillales</taxon>
        <taxon>Paenibacillaceae</taxon>
        <taxon>Paenibacillus</taxon>
    </lineage>
</organism>
<evidence type="ECO:0000313" key="2">
    <source>
        <dbReference type="EMBL" id="TFE90929.1"/>
    </source>
</evidence>
<keyword evidence="3" id="KW-1185">Reference proteome</keyword>
<accession>A0A4Y8Q8U7</accession>
<evidence type="ECO:0000259" key="1">
    <source>
        <dbReference type="Pfam" id="PF13460"/>
    </source>
</evidence>
<proteinExistence type="predicted"/>
<dbReference type="InterPro" id="IPR036291">
    <property type="entry name" value="NAD(P)-bd_dom_sf"/>
</dbReference>
<feature type="domain" description="NAD(P)-binding" evidence="1">
    <location>
        <begin position="7"/>
        <end position="198"/>
    </location>
</feature>
<protein>
    <recommendedName>
        <fullName evidence="1">NAD(P)-binding domain-containing protein</fullName>
    </recommendedName>
</protein>
<dbReference type="InterPro" id="IPR016040">
    <property type="entry name" value="NAD(P)-bd_dom"/>
</dbReference>
<dbReference type="PANTHER" id="PTHR43355:SF2">
    <property type="entry name" value="FLAVIN REDUCTASE (NADPH)"/>
    <property type="match status" value="1"/>
</dbReference>
<dbReference type="Proteomes" id="UP000298246">
    <property type="component" value="Unassembled WGS sequence"/>
</dbReference>
<gene>
    <name evidence="2" type="ORF">B5M42_03645</name>
</gene>
<dbReference type="AlphaFoldDB" id="A0A4Y8Q8U7"/>
<dbReference type="PANTHER" id="PTHR43355">
    <property type="entry name" value="FLAVIN REDUCTASE (NADPH)"/>
    <property type="match status" value="1"/>
</dbReference>
<dbReference type="RefSeq" id="WP_134749833.1">
    <property type="nucleotide sequence ID" value="NZ_MYFO02000007.1"/>
</dbReference>
<comment type="caution">
    <text evidence="2">The sequence shown here is derived from an EMBL/GenBank/DDBJ whole genome shotgun (WGS) entry which is preliminary data.</text>
</comment>
<reference evidence="2 3" key="1">
    <citation type="submission" date="2017-03" db="EMBL/GenBank/DDBJ databases">
        <title>Isolation of Levoglucosan Utilizing Bacteria.</title>
        <authorList>
            <person name="Arya A.S."/>
        </authorList>
    </citation>
    <scope>NUCLEOTIDE SEQUENCE [LARGE SCALE GENOMIC DNA]</scope>
    <source>
        <strain evidence="2 3">MEC069</strain>
    </source>
</reference>
<dbReference type="EMBL" id="MYFO01000003">
    <property type="protein sequence ID" value="TFE90929.1"/>
    <property type="molecule type" value="Genomic_DNA"/>
</dbReference>
<dbReference type="GO" id="GO:0016646">
    <property type="term" value="F:oxidoreductase activity, acting on the CH-NH group of donors, NAD or NADP as acceptor"/>
    <property type="evidence" value="ECO:0007669"/>
    <property type="project" value="TreeGrafter"/>
</dbReference>
<sequence>MHICLLGATGRVGRRLLAQALAEGHRVTALVRSPDKVGQLADERKLRLVQGNACTQPDLLTALQGADAVISCLGTDGGTVLTETTPLLLEAMQQLGVRRVIAIGTAGILDSSSHSGLLRYESPDSRRSSTRAAEEHRRAWEQLAAADPALAWTLVCPTYLPEGERTGRYRMVRDRLPEGGTSISTGDTADCALRQLADDSYLRCRVGLAY</sequence>
<dbReference type="InterPro" id="IPR051606">
    <property type="entry name" value="Polyketide_Oxido-like"/>
</dbReference>
<dbReference type="OrthoDB" id="9785372at2"/>